<accession>A0A1V6M390</accession>
<dbReference type="PANTHER" id="PTHR31616:SF13">
    <property type="entry name" value="GLUCAN 1,4-ALPHA-GLUCOSIDASE"/>
    <property type="match status" value="1"/>
</dbReference>
<dbReference type="PROSITE" id="PS51379">
    <property type="entry name" value="4FE4S_FER_2"/>
    <property type="match status" value="1"/>
</dbReference>
<keyword evidence="3" id="KW-1185">Reference proteome</keyword>
<sequence length="778" mass="88813">MPRDIPVGNGSLLIAFDVDYNIRDLYYPRVGKENQTLGYPNRFGVWTHEGFSWVNAKEWKIVAGYVKETLVTDTRALNERLGIQLVCNDVVDFEKNIYVRKVIVRNLKNYEREVRLFFHQDLSVMENEIGDTVFYDAKLNCLIHYKGPRYFLINCSAGDVWGVREYATGIKRLRGAEGTWRDAEDGILGGNPIAQGSVDSTIGIELTIPPLEESVVYYWIAAGRNYGEVDSLNDILLHDKPQKIIDRTACYWQYWVNKEEFNFGNLPADVVDLFKRSLLVLMTQIDSGGAIIAANDSDIKQFAKDTYSYMWPRDGALVAYALMKAGYTTTCRNFFNFCANTITPYNFCASVMVEDGFLLHKYNPDGSFGSSWHPWVKGEEIHVPIQEDETALILWAMGRYYDLYRRTDEIRPLYHGFIEKAADFLVSYRDEQTGLPLPSYDLWEERRGILSFTAATVYGGLLAAANLSDIFYHTEKALLYRQTAMQVKKAIDQYLYSEKHQRFLRMIYPKKDGGYEIDATIDASLYGMFAFGVYAPDDIKVQNTMKAIEDTLWVKTKIGGIARYERDFYQRVGSDDTIPGNPWIICTMWLAQYYVAIAKSIEDLERVVNYLRWTVSRALPSGVLAEQINPFTGEPISVSPLTWSHAMVVQTVMDYLEKLQELHTCERCGRSIFHYDRAGRQQIKKHSLTYSGIIPEQKSIHYLDQVNIKKDDDLTTVSIDPTRCVGCGICVENAKGVMDLVEDKAKIIAGKATSWNIPPGFEKCCPMDAITVENDKRG</sequence>
<reference evidence="2 3" key="1">
    <citation type="journal article" date="2016" name="Genome Announc.">
        <title>Draft Genome Sequence of the Anaerobic Ammonium-Oxidizing Bacterium 'Candidatus Brocadia sp. 40'.</title>
        <authorList>
            <person name="Ali M."/>
            <person name="Haroon M.F."/>
            <person name="Narita Y."/>
            <person name="Zhang L."/>
            <person name="Rangel Shaw D."/>
            <person name="Okabe S."/>
            <person name="Saikaly P.E."/>
        </authorList>
    </citation>
    <scope>NUCLEOTIDE SEQUENCE [LARGE SCALE GENOMIC DNA]</scope>
    <source>
        <strain evidence="2 3">40</strain>
    </source>
</reference>
<organism evidence="2 3">
    <name type="scientific">Candidatus Brocadia sapporoensis</name>
    <dbReference type="NCBI Taxonomy" id="392547"/>
    <lineage>
        <taxon>Bacteria</taxon>
        <taxon>Pseudomonadati</taxon>
        <taxon>Planctomycetota</taxon>
        <taxon>Candidatus Brocadiia</taxon>
        <taxon>Candidatus Brocadiales</taxon>
        <taxon>Candidatus Brocadiaceae</taxon>
        <taxon>Candidatus Brocadia</taxon>
    </lineage>
</organism>
<dbReference type="Proteomes" id="UP000242219">
    <property type="component" value="Unassembled WGS sequence"/>
</dbReference>
<comment type="caution">
    <text evidence="2">The sequence shown here is derived from an EMBL/GenBank/DDBJ whole genome shotgun (WGS) entry which is preliminary data.</text>
</comment>
<evidence type="ECO:0000313" key="2">
    <source>
        <dbReference type="EMBL" id="OQD46858.1"/>
    </source>
</evidence>
<dbReference type="EMBL" id="MJUW02000018">
    <property type="protein sequence ID" value="OQD46858.1"/>
    <property type="molecule type" value="Genomic_DNA"/>
</dbReference>
<dbReference type="PANTHER" id="PTHR31616">
    <property type="entry name" value="TREHALASE"/>
    <property type="match status" value="1"/>
</dbReference>
<evidence type="ECO:0000313" key="3">
    <source>
        <dbReference type="Proteomes" id="UP000242219"/>
    </source>
</evidence>
<protein>
    <submittedName>
        <fullName evidence="2">Glycoside hydrolase family 15</fullName>
    </submittedName>
</protein>
<dbReference type="InterPro" id="IPR012341">
    <property type="entry name" value="6hp_glycosidase-like_sf"/>
</dbReference>
<dbReference type="InterPro" id="IPR011613">
    <property type="entry name" value="GH15-like"/>
</dbReference>
<gene>
    <name evidence="2" type="ORF">BIY37_00835</name>
</gene>
<dbReference type="GO" id="GO:0004553">
    <property type="term" value="F:hydrolase activity, hydrolyzing O-glycosyl compounds"/>
    <property type="evidence" value="ECO:0007669"/>
    <property type="project" value="TreeGrafter"/>
</dbReference>
<name>A0A1V6M390_9BACT</name>
<dbReference type="InterPro" id="IPR008928">
    <property type="entry name" value="6-hairpin_glycosidase_sf"/>
</dbReference>
<dbReference type="Gene3D" id="3.30.70.20">
    <property type="match status" value="1"/>
</dbReference>
<dbReference type="SUPFAM" id="SSF48208">
    <property type="entry name" value="Six-hairpin glycosidases"/>
    <property type="match status" value="1"/>
</dbReference>
<evidence type="ECO:0000259" key="1">
    <source>
        <dbReference type="PROSITE" id="PS51379"/>
    </source>
</evidence>
<feature type="domain" description="4Fe-4S ferredoxin-type" evidence="1">
    <location>
        <begin position="715"/>
        <end position="743"/>
    </location>
</feature>
<dbReference type="SUPFAM" id="SSF54862">
    <property type="entry name" value="4Fe-4S ferredoxins"/>
    <property type="match status" value="1"/>
</dbReference>
<dbReference type="Pfam" id="PF00723">
    <property type="entry name" value="Glyco_hydro_15"/>
    <property type="match status" value="1"/>
</dbReference>
<dbReference type="GO" id="GO:0005975">
    <property type="term" value="P:carbohydrate metabolic process"/>
    <property type="evidence" value="ECO:0007669"/>
    <property type="project" value="InterPro"/>
</dbReference>
<dbReference type="RefSeq" id="WP_070065951.1">
    <property type="nucleotide sequence ID" value="NZ_MJUW02000018.1"/>
</dbReference>
<dbReference type="AlphaFoldDB" id="A0A1V6M390"/>
<proteinExistence type="predicted"/>
<dbReference type="InterPro" id="IPR017896">
    <property type="entry name" value="4Fe4S_Fe-S-bd"/>
</dbReference>
<dbReference type="Gene3D" id="1.50.10.10">
    <property type="match status" value="1"/>
</dbReference>
<keyword evidence="2" id="KW-0378">Hydrolase</keyword>